<keyword evidence="7" id="KW-0375">Hydrogen ion transport</keyword>
<evidence type="ECO:0000256" key="6">
    <source>
        <dbReference type="ARBA" id="ARBA00022741"/>
    </source>
</evidence>
<evidence type="ECO:0000256" key="2">
    <source>
        <dbReference type="ARBA" id="ARBA00004370"/>
    </source>
</evidence>
<dbReference type="GO" id="GO:0042776">
    <property type="term" value="P:proton motive force-driven mitochondrial ATP synthesis"/>
    <property type="evidence" value="ECO:0007669"/>
    <property type="project" value="TreeGrafter"/>
</dbReference>
<name>A0AAN9PDM6_CLITE</name>
<dbReference type="GO" id="GO:0005739">
    <property type="term" value="C:mitochondrion"/>
    <property type="evidence" value="ECO:0007669"/>
    <property type="project" value="GOC"/>
</dbReference>
<comment type="similarity">
    <text evidence="3">Belongs to the ATPase alpha/beta chains family.</text>
</comment>
<evidence type="ECO:0000256" key="12">
    <source>
        <dbReference type="ARBA" id="ARBA00023196"/>
    </source>
</evidence>
<dbReference type="GO" id="GO:0046933">
    <property type="term" value="F:proton-transporting ATP synthase activity, rotational mechanism"/>
    <property type="evidence" value="ECO:0007669"/>
    <property type="project" value="TreeGrafter"/>
</dbReference>
<evidence type="ECO:0000313" key="20">
    <source>
        <dbReference type="Proteomes" id="UP001359559"/>
    </source>
</evidence>
<comment type="catalytic activity">
    <reaction evidence="17">
        <text>ATP + H2O + 4 H(+)(in) = ADP + phosphate + 5 H(+)(out)</text>
        <dbReference type="Rhea" id="RHEA:57720"/>
        <dbReference type="ChEBI" id="CHEBI:15377"/>
        <dbReference type="ChEBI" id="CHEBI:15378"/>
        <dbReference type="ChEBI" id="CHEBI:30616"/>
        <dbReference type="ChEBI" id="CHEBI:43474"/>
        <dbReference type="ChEBI" id="CHEBI:456216"/>
        <dbReference type="EC" id="7.1.2.2"/>
    </reaction>
</comment>
<accession>A0AAN9PDM6</accession>
<dbReference type="Proteomes" id="UP001359559">
    <property type="component" value="Unassembled WGS sequence"/>
</dbReference>
<keyword evidence="10" id="KW-0406">Ion transport</keyword>
<evidence type="ECO:0000256" key="16">
    <source>
        <dbReference type="ARBA" id="ARBA00042742"/>
    </source>
</evidence>
<comment type="function">
    <text evidence="1">Mitochondrial membrane ATP synthase (F(1)F(0) ATP synthase or Complex V) produces ATP from ADP in the presence of a proton gradient across the membrane which is generated by electron transport complexes of the respiratory chain. F-type ATPases consist of two structural domains, F(1) - containing the extramembraneous catalytic core, and F(0) - containing the membrane proton channel, linked together by a central stalk and a peripheral stalk. During catalysis, ATP synthesis in the catalytic domain of F(1) is coupled via a rotary mechanism of the central stalk subunits to proton translocation. Subunits alpha and beta form the catalytic core in F(1). Rotation of the central stalk against the surrounding alpha(3)beta(3) subunits leads to hydrolysis of ATP in three separate catalytic sites on the beta subunits.</text>
</comment>
<dbReference type="AlphaFoldDB" id="A0AAN9PDM6"/>
<evidence type="ECO:0000256" key="4">
    <source>
        <dbReference type="ARBA" id="ARBA00012473"/>
    </source>
</evidence>
<evidence type="ECO:0000256" key="9">
    <source>
        <dbReference type="ARBA" id="ARBA00022967"/>
    </source>
</evidence>
<evidence type="ECO:0000259" key="18">
    <source>
        <dbReference type="Pfam" id="PF00006"/>
    </source>
</evidence>
<dbReference type="EMBL" id="JAYKXN010000004">
    <property type="protein sequence ID" value="KAK7293539.1"/>
    <property type="molecule type" value="Genomic_DNA"/>
</dbReference>
<dbReference type="GO" id="GO:0045259">
    <property type="term" value="C:proton-transporting ATP synthase complex"/>
    <property type="evidence" value="ECO:0007669"/>
    <property type="project" value="UniProtKB-KW"/>
</dbReference>
<evidence type="ECO:0000256" key="13">
    <source>
        <dbReference type="ARBA" id="ARBA00023310"/>
    </source>
</evidence>
<evidence type="ECO:0000256" key="10">
    <source>
        <dbReference type="ARBA" id="ARBA00023065"/>
    </source>
</evidence>
<dbReference type="GO" id="GO:0009535">
    <property type="term" value="C:chloroplast thylakoid membrane"/>
    <property type="evidence" value="ECO:0007669"/>
    <property type="project" value="TreeGrafter"/>
</dbReference>
<dbReference type="Gene3D" id="3.40.50.300">
    <property type="entry name" value="P-loop containing nucleotide triphosphate hydrolases"/>
    <property type="match status" value="1"/>
</dbReference>
<gene>
    <name evidence="19" type="ORF">RJT34_16407</name>
</gene>
<dbReference type="Pfam" id="PF00006">
    <property type="entry name" value="ATP-synt_ab"/>
    <property type="match status" value="1"/>
</dbReference>
<evidence type="ECO:0000256" key="17">
    <source>
        <dbReference type="ARBA" id="ARBA00048383"/>
    </source>
</evidence>
<proteinExistence type="inferred from homology"/>
<dbReference type="PANTHER" id="PTHR15184">
    <property type="entry name" value="ATP SYNTHASE"/>
    <property type="match status" value="1"/>
</dbReference>
<reference evidence="19 20" key="1">
    <citation type="submission" date="2024-01" db="EMBL/GenBank/DDBJ databases">
        <title>The genomes of 5 underutilized Papilionoideae crops provide insights into root nodulation and disease resistance.</title>
        <authorList>
            <person name="Yuan L."/>
        </authorList>
    </citation>
    <scope>NUCLEOTIDE SEQUENCE [LARGE SCALE GENOMIC DNA]</scope>
    <source>
        <strain evidence="19">LY-2023</strain>
        <tissue evidence="19">Leaf</tissue>
    </source>
</reference>
<dbReference type="InterPro" id="IPR000194">
    <property type="entry name" value="ATPase_F1/V1/A1_a/bsu_nucl-bd"/>
</dbReference>
<comment type="function">
    <text evidence="14">Produces ATP from ADP in the presence of a proton gradient across the membrane. The catalytic sites are hosted primarily by the beta subunits.</text>
</comment>
<evidence type="ECO:0000256" key="14">
    <source>
        <dbReference type="ARBA" id="ARBA00037290"/>
    </source>
</evidence>
<keyword evidence="12" id="KW-0139">CF(1)</keyword>
<dbReference type="InterPro" id="IPR027417">
    <property type="entry name" value="P-loop_NTPase"/>
</dbReference>
<organism evidence="19 20">
    <name type="scientific">Clitoria ternatea</name>
    <name type="common">Butterfly pea</name>
    <dbReference type="NCBI Taxonomy" id="43366"/>
    <lineage>
        <taxon>Eukaryota</taxon>
        <taxon>Viridiplantae</taxon>
        <taxon>Streptophyta</taxon>
        <taxon>Embryophyta</taxon>
        <taxon>Tracheophyta</taxon>
        <taxon>Spermatophyta</taxon>
        <taxon>Magnoliopsida</taxon>
        <taxon>eudicotyledons</taxon>
        <taxon>Gunneridae</taxon>
        <taxon>Pentapetalae</taxon>
        <taxon>rosids</taxon>
        <taxon>fabids</taxon>
        <taxon>Fabales</taxon>
        <taxon>Fabaceae</taxon>
        <taxon>Papilionoideae</taxon>
        <taxon>50 kb inversion clade</taxon>
        <taxon>NPAAA clade</taxon>
        <taxon>indigoferoid/millettioid clade</taxon>
        <taxon>Phaseoleae</taxon>
        <taxon>Clitoria</taxon>
    </lineage>
</organism>
<comment type="caution">
    <text evidence="19">The sequence shown here is derived from an EMBL/GenBank/DDBJ whole genome shotgun (WGS) entry which is preliminary data.</text>
</comment>
<evidence type="ECO:0000256" key="15">
    <source>
        <dbReference type="ARBA" id="ARBA00042624"/>
    </source>
</evidence>
<evidence type="ECO:0000256" key="11">
    <source>
        <dbReference type="ARBA" id="ARBA00023136"/>
    </source>
</evidence>
<keyword evidence="11" id="KW-0472">Membrane</keyword>
<dbReference type="PANTHER" id="PTHR15184:SF71">
    <property type="entry name" value="ATP SYNTHASE SUBUNIT BETA, MITOCHONDRIAL"/>
    <property type="match status" value="1"/>
</dbReference>
<dbReference type="InterPro" id="IPR050053">
    <property type="entry name" value="ATPase_alpha/beta_chains"/>
</dbReference>
<dbReference type="GO" id="GO:0005524">
    <property type="term" value="F:ATP binding"/>
    <property type="evidence" value="ECO:0007669"/>
    <property type="project" value="UniProtKB-KW"/>
</dbReference>
<dbReference type="EC" id="7.1.2.2" evidence="4"/>
<keyword evidence="8" id="KW-0067">ATP-binding</keyword>
<keyword evidence="6" id="KW-0547">Nucleotide-binding</keyword>
<evidence type="ECO:0000256" key="5">
    <source>
        <dbReference type="ARBA" id="ARBA00022448"/>
    </source>
</evidence>
<evidence type="ECO:0000256" key="8">
    <source>
        <dbReference type="ARBA" id="ARBA00022840"/>
    </source>
</evidence>
<keyword evidence="13" id="KW-0066">ATP synthesis</keyword>
<evidence type="ECO:0000256" key="7">
    <source>
        <dbReference type="ARBA" id="ARBA00022781"/>
    </source>
</evidence>
<sequence>MELINNIAKAHGGVSVFGRVGERNREGNDLYMEMKESGVINEENIIESKIALVYGQMNESPGAHMRVGLTALTMEEYFRDVNEQDVLLFIDNILYFVQVGSKVSALFS</sequence>
<keyword evidence="9" id="KW-1278">Translocase</keyword>
<keyword evidence="5" id="KW-0813">Transport</keyword>
<comment type="subcellular location">
    <subcellularLocation>
        <location evidence="2">Membrane</location>
    </subcellularLocation>
</comment>
<protein>
    <recommendedName>
        <fullName evidence="4">H(+)-transporting two-sector ATPase</fullName>
        <ecNumber evidence="4">7.1.2.2</ecNumber>
    </recommendedName>
    <alternativeName>
        <fullName evidence="16">ATP synthase F1 sector subunit beta</fullName>
    </alternativeName>
    <alternativeName>
        <fullName evidence="15">F-ATPase subunit beta</fullName>
    </alternativeName>
</protein>
<evidence type="ECO:0000256" key="1">
    <source>
        <dbReference type="ARBA" id="ARBA00003086"/>
    </source>
</evidence>
<dbReference type="SUPFAM" id="SSF52540">
    <property type="entry name" value="P-loop containing nucleoside triphosphate hydrolases"/>
    <property type="match status" value="1"/>
</dbReference>
<feature type="domain" description="ATPase F1/V1/A1 complex alpha/beta subunit nucleotide-binding" evidence="18">
    <location>
        <begin position="3"/>
        <end position="106"/>
    </location>
</feature>
<evidence type="ECO:0000256" key="3">
    <source>
        <dbReference type="ARBA" id="ARBA00008936"/>
    </source>
</evidence>
<keyword evidence="20" id="KW-1185">Reference proteome</keyword>
<evidence type="ECO:0000313" key="19">
    <source>
        <dbReference type="EMBL" id="KAK7293539.1"/>
    </source>
</evidence>